<proteinExistence type="predicted"/>
<evidence type="ECO:0000313" key="3">
    <source>
        <dbReference type="EMBL" id="GBG33075.1"/>
    </source>
</evidence>
<feature type="transmembrane region" description="Helical" evidence="2">
    <location>
        <begin position="216"/>
        <end position="238"/>
    </location>
</feature>
<accession>A0A2R5GR56</accession>
<protein>
    <submittedName>
        <fullName evidence="3">Uncharacterized protein</fullName>
    </submittedName>
</protein>
<feature type="region of interest" description="Disordered" evidence="1">
    <location>
        <begin position="1"/>
        <end position="109"/>
    </location>
</feature>
<name>A0A2R5GR56_9STRA</name>
<feature type="transmembrane region" description="Helical" evidence="2">
    <location>
        <begin position="186"/>
        <end position="204"/>
    </location>
</feature>
<keyword evidence="2" id="KW-0812">Transmembrane</keyword>
<feature type="transmembrane region" description="Helical" evidence="2">
    <location>
        <begin position="284"/>
        <end position="305"/>
    </location>
</feature>
<feature type="region of interest" description="Disordered" evidence="1">
    <location>
        <begin position="400"/>
        <end position="420"/>
    </location>
</feature>
<sequence>MGAMENAAALEPFEDADLGPEEESAGLKMRRRKSGAAAAAEEALDDDAFAAAEVEENDAADDGADSEEEWSKAASRKSSSASEGMRRRSSARKSASKRQSKSKRKSKSVEVATTVADPEAVASAAVYLRSVAAVVLTVLLVLDILGLGFRGNSTAFIDWWDMIGTVSYVRGRNPIYSIRKRENQTSIGWALYTLFNAYFLYVVAGKTARTIMRKTLVLPSFSGFIQFTLMGFLPLHFFPGDHLFEMVEHNDIQQVIVAMYWATTKTRSVFNQVDEALNQHHYNFFQAFLLGVLSCEIASFVGRIDRNVNVYPLEECIRRVPGGLKAWLTSRTFMSSVFVSIFCFTTVRTLAIPGVWTIFIGLTFCAAFYRYANGLFERTLGTYVLGPARESDVFAAIMESRQKDSGDEDDEDEDEEDELDDDAPILDKLAHFQKTKVKNAKRALESFEALVLSAAQIVSENLEEKLPEVPVWLTSQAERGLDASRLVLGQLKLDTYADAQSLQDRVEEIQDELEHSAKKLKLL</sequence>
<organism evidence="3 4">
    <name type="scientific">Hondaea fermentalgiana</name>
    <dbReference type="NCBI Taxonomy" id="2315210"/>
    <lineage>
        <taxon>Eukaryota</taxon>
        <taxon>Sar</taxon>
        <taxon>Stramenopiles</taxon>
        <taxon>Bigyra</taxon>
        <taxon>Labyrinthulomycetes</taxon>
        <taxon>Thraustochytrida</taxon>
        <taxon>Thraustochytriidae</taxon>
        <taxon>Hondaea</taxon>
    </lineage>
</organism>
<keyword evidence="2" id="KW-1133">Transmembrane helix</keyword>
<keyword evidence="2" id="KW-0472">Membrane</keyword>
<feature type="compositionally biased region" description="Acidic residues" evidence="1">
    <location>
        <begin position="406"/>
        <end position="420"/>
    </location>
</feature>
<feature type="transmembrane region" description="Helical" evidence="2">
    <location>
        <begin position="126"/>
        <end position="149"/>
    </location>
</feature>
<dbReference type="EMBL" id="BEYU01000142">
    <property type="protein sequence ID" value="GBG33075.1"/>
    <property type="molecule type" value="Genomic_DNA"/>
</dbReference>
<comment type="caution">
    <text evidence="3">The sequence shown here is derived from an EMBL/GenBank/DDBJ whole genome shotgun (WGS) entry which is preliminary data.</text>
</comment>
<dbReference type="Proteomes" id="UP000241890">
    <property type="component" value="Unassembled WGS sequence"/>
</dbReference>
<feature type="compositionally biased region" description="Low complexity" evidence="1">
    <location>
        <begin position="72"/>
        <end position="83"/>
    </location>
</feature>
<evidence type="ECO:0000313" key="4">
    <source>
        <dbReference type="Proteomes" id="UP000241890"/>
    </source>
</evidence>
<feature type="compositionally biased region" description="Basic residues" evidence="1">
    <location>
        <begin position="87"/>
        <end position="106"/>
    </location>
</feature>
<gene>
    <name evidence="3" type="ORF">FCC1311_092992</name>
</gene>
<feature type="compositionally biased region" description="Acidic residues" evidence="1">
    <location>
        <begin position="42"/>
        <end position="68"/>
    </location>
</feature>
<keyword evidence="4" id="KW-1185">Reference proteome</keyword>
<evidence type="ECO:0000256" key="1">
    <source>
        <dbReference type="SAM" id="MobiDB-lite"/>
    </source>
</evidence>
<dbReference type="InParanoid" id="A0A2R5GR56"/>
<dbReference type="AlphaFoldDB" id="A0A2R5GR56"/>
<feature type="compositionally biased region" description="Acidic residues" evidence="1">
    <location>
        <begin position="12"/>
        <end position="24"/>
    </location>
</feature>
<reference evidence="3 4" key="1">
    <citation type="submission" date="2017-12" db="EMBL/GenBank/DDBJ databases">
        <title>Sequencing, de novo assembly and annotation of complete genome of a new Thraustochytrid species, strain FCC1311.</title>
        <authorList>
            <person name="Sedici K."/>
            <person name="Godart F."/>
            <person name="Aiese Cigliano R."/>
            <person name="Sanseverino W."/>
            <person name="Barakat M."/>
            <person name="Ortet P."/>
            <person name="Marechal E."/>
            <person name="Cagnac O."/>
            <person name="Amato A."/>
        </authorList>
    </citation>
    <scope>NUCLEOTIDE SEQUENCE [LARGE SCALE GENOMIC DNA]</scope>
</reference>
<evidence type="ECO:0000256" key="2">
    <source>
        <dbReference type="SAM" id="Phobius"/>
    </source>
</evidence>